<dbReference type="Pfam" id="PF02798">
    <property type="entry name" value="GST_N"/>
    <property type="match status" value="1"/>
</dbReference>
<sequence length="205" mass="23292">MEAPTDLRLTYFNMPGRGEFIRLLFAYGNVPFEDSRITFQEWGAKKATLDLPFGQMPILETHGKTYAQSLAIARYAAKLSGLYPADPLVALEADSLIDAILETWDVYNDIVYGHDDKDTKQQKLDNVGTTTFPRLLANLEKRVKEPFFTGDKPTHADIYLFDFHQHALLEYPTLAKELATNYPKIAAIVERVHNSNELATYFKKA</sequence>
<dbReference type="VEuPathDB" id="FungiDB:AeMF1_018878"/>
<accession>A0A6G0X2N3</accession>
<dbReference type="InterPro" id="IPR004045">
    <property type="entry name" value="Glutathione_S-Trfase_N"/>
</dbReference>
<dbReference type="Pfam" id="PF14497">
    <property type="entry name" value="GST_C_3"/>
    <property type="match status" value="1"/>
</dbReference>
<protein>
    <recommendedName>
        <fullName evidence="5">Glutathione transferase</fullName>
    </recommendedName>
</protein>
<feature type="domain" description="GST C-terminal" evidence="2">
    <location>
        <begin position="86"/>
        <end position="205"/>
    </location>
</feature>
<proteinExistence type="predicted"/>
<dbReference type="PROSITE" id="PS50404">
    <property type="entry name" value="GST_NTER"/>
    <property type="match status" value="1"/>
</dbReference>
<reference evidence="3 4" key="1">
    <citation type="submission" date="2019-07" db="EMBL/GenBank/DDBJ databases">
        <title>Genomics analysis of Aphanomyces spp. identifies a new class of oomycete effector associated with host adaptation.</title>
        <authorList>
            <person name="Gaulin E."/>
        </authorList>
    </citation>
    <scope>NUCLEOTIDE SEQUENCE [LARGE SCALE GENOMIC DNA]</scope>
    <source>
        <strain evidence="3 4">ATCC 201684</strain>
    </source>
</reference>
<dbReference type="Proteomes" id="UP000481153">
    <property type="component" value="Unassembled WGS sequence"/>
</dbReference>
<dbReference type="InterPro" id="IPR036282">
    <property type="entry name" value="Glutathione-S-Trfase_C_sf"/>
</dbReference>
<dbReference type="GO" id="GO:0004364">
    <property type="term" value="F:glutathione transferase activity"/>
    <property type="evidence" value="ECO:0007669"/>
    <property type="project" value="TreeGrafter"/>
</dbReference>
<evidence type="ECO:0008006" key="5">
    <source>
        <dbReference type="Google" id="ProtNLM"/>
    </source>
</evidence>
<dbReference type="AlphaFoldDB" id="A0A6G0X2N3"/>
<dbReference type="InterPro" id="IPR036249">
    <property type="entry name" value="Thioredoxin-like_sf"/>
</dbReference>
<dbReference type="SFLD" id="SFLDG01205">
    <property type="entry name" value="AMPS.1"/>
    <property type="match status" value="1"/>
</dbReference>
<dbReference type="PANTHER" id="PTHR11571:SF252">
    <property type="entry name" value="GLUTATHIONE S-TRANSFERASE"/>
    <property type="match status" value="1"/>
</dbReference>
<dbReference type="GO" id="GO:0006749">
    <property type="term" value="P:glutathione metabolic process"/>
    <property type="evidence" value="ECO:0007669"/>
    <property type="project" value="TreeGrafter"/>
</dbReference>
<dbReference type="InterPro" id="IPR050213">
    <property type="entry name" value="GST_superfamily"/>
</dbReference>
<dbReference type="EMBL" id="VJMJ01000117">
    <property type="protein sequence ID" value="KAF0734127.1"/>
    <property type="molecule type" value="Genomic_DNA"/>
</dbReference>
<feature type="domain" description="GST N-terminal" evidence="1">
    <location>
        <begin position="5"/>
        <end position="84"/>
    </location>
</feature>
<dbReference type="CDD" id="cd03192">
    <property type="entry name" value="GST_C_Sigma_like"/>
    <property type="match status" value="1"/>
</dbReference>
<evidence type="ECO:0000259" key="2">
    <source>
        <dbReference type="PROSITE" id="PS50405"/>
    </source>
</evidence>
<dbReference type="Gene3D" id="1.20.1050.130">
    <property type="match status" value="1"/>
</dbReference>
<dbReference type="SFLD" id="SFLDS00019">
    <property type="entry name" value="Glutathione_Transferase_(cytos"/>
    <property type="match status" value="1"/>
</dbReference>
<evidence type="ECO:0000313" key="3">
    <source>
        <dbReference type="EMBL" id="KAF0734127.1"/>
    </source>
</evidence>
<organism evidence="3 4">
    <name type="scientific">Aphanomyces euteiches</name>
    <dbReference type="NCBI Taxonomy" id="100861"/>
    <lineage>
        <taxon>Eukaryota</taxon>
        <taxon>Sar</taxon>
        <taxon>Stramenopiles</taxon>
        <taxon>Oomycota</taxon>
        <taxon>Saprolegniomycetes</taxon>
        <taxon>Saprolegniales</taxon>
        <taxon>Verrucalvaceae</taxon>
        <taxon>Aphanomyces</taxon>
    </lineage>
</organism>
<dbReference type="SFLD" id="SFLDG00363">
    <property type="entry name" value="AMPS_(cytGST):_Alpha-__Mu-__Pi"/>
    <property type="match status" value="1"/>
</dbReference>
<dbReference type="OrthoDB" id="420389at2759"/>
<comment type="caution">
    <text evidence="3">The sequence shown here is derived from an EMBL/GenBank/DDBJ whole genome shotgun (WGS) entry which is preliminary data.</text>
</comment>
<keyword evidence="4" id="KW-1185">Reference proteome</keyword>
<dbReference type="InterPro" id="IPR004046">
    <property type="entry name" value="GST_C"/>
</dbReference>
<dbReference type="PANTHER" id="PTHR11571">
    <property type="entry name" value="GLUTATHIONE S-TRANSFERASE"/>
    <property type="match status" value="1"/>
</dbReference>
<dbReference type="InterPro" id="IPR040079">
    <property type="entry name" value="Glutathione_S-Trfase"/>
</dbReference>
<dbReference type="InterPro" id="IPR010987">
    <property type="entry name" value="Glutathione-S-Trfase_C-like"/>
</dbReference>
<dbReference type="CDD" id="cd03039">
    <property type="entry name" value="GST_N_Sigma_like"/>
    <property type="match status" value="1"/>
</dbReference>
<dbReference type="SUPFAM" id="SSF47616">
    <property type="entry name" value="GST C-terminal domain-like"/>
    <property type="match status" value="1"/>
</dbReference>
<evidence type="ECO:0000313" key="4">
    <source>
        <dbReference type="Proteomes" id="UP000481153"/>
    </source>
</evidence>
<evidence type="ECO:0000259" key="1">
    <source>
        <dbReference type="PROSITE" id="PS50404"/>
    </source>
</evidence>
<dbReference type="SUPFAM" id="SSF52833">
    <property type="entry name" value="Thioredoxin-like"/>
    <property type="match status" value="1"/>
</dbReference>
<name>A0A6G0X2N3_9STRA</name>
<dbReference type="PROSITE" id="PS50405">
    <property type="entry name" value="GST_CTER"/>
    <property type="match status" value="1"/>
</dbReference>
<gene>
    <name evidence="3" type="ORF">Ae201684_008996</name>
</gene>